<dbReference type="Proteomes" id="UP000093111">
    <property type="component" value="Unassembled WGS sequence"/>
</dbReference>
<organism evidence="2 3">
    <name type="scientific">Pararhizobium polonicum</name>
    <dbReference type="NCBI Taxonomy" id="1612624"/>
    <lineage>
        <taxon>Bacteria</taxon>
        <taxon>Pseudomonadati</taxon>
        <taxon>Pseudomonadota</taxon>
        <taxon>Alphaproteobacteria</taxon>
        <taxon>Hyphomicrobiales</taxon>
        <taxon>Rhizobiaceae</taxon>
        <taxon>Rhizobium/Agrobacterium group</taxon>
        <taxon>Pararhizobium</taxon>
    </lineage>
</organism>
<sequence length="70" mass="7953">MHRFDNYMRNGMGGWAWSQPAIIRALLFLPCLIEYLIVFAVCVFAIAAVVFLMALVMVFGLDAERQPGMR</sequence>
<comment type="caution">
    <text evidence="2">The sequence shown here is derived from an EMBL/GenBank/DDBJ whole genome shotgun (WGS) entry which is preliminary data.</text>
</comment>
<protein>
    <submittedName>
        <fullName evidence="2">Uncharacterized protein</fullName>
    </submittedName>
</protein>
<keyword evidence="1" id="KW-0472">Membrane</keyword>
<dbReference type="EMBL" id="LGLV01000004">
    <property type="protein sequence ID" value="OBZ96569.1"/>
    <property type="molecule type" value="Genomic_DNA"/>
</dbReference>
<evidence type="ECO:0000313" key="3">
    <source>
        <dbReference type="Proteomes" id="UP000093111"/>
    </source>
</evidence>
<feature type="transmembrane region" description="Helical" evidence="1">
    <location>
        <begin position="35"/>
        <end position="61"/>
    </location>
</feature>
<dbReference type="AlphaFoldDB" id="A0A1C7P5P1"/>
<feature type="transmembrane region" description="Helical" evidence="1">
    <location>
        <begin position="12"/>
        <end position="29"/>
    </location>
</feature>
<keyword evidence="3" id="KW-1185">Reference proteome</keyword>
<accession>A0A1C7P5P1</accession>
<reference evidence="2 3" key="1">
    <citation type="journal article" date="2016" name="Syst. Appl. Microbiol.">
        <title>Pararhizobium polonicum sp. nov. isolated from tumors on stone fruit rootstocks.</title>
        <authorList>
            <person name="Pulawska J."/>
            <person name="Kuzmanovic N."/>
            <person name="Willems A."/>
            <person name="Pothier J.F."/>
        </authorList>
    </citation>
    <scope>NUCLEOTIDE SEQUENCE [LARGE SCALE GENOMIC DNA]</scope>
    <source>
        <strain evidence="2 3">F5.1</strain>
    </source>
</reference>
<evidence type="ECO:0000256" key="1">
    <source>
        <dbReference type="SAM" id="Phobius"/>
    </source>
</evidence>
<evidence type="ECO:0000313" key="2">
    <source>
        <dbReference type="EMBL" id="OBZ96569.1"/>
    </source>
</evidence>
<name>A0A1C7P5P1_9HYPH</name>
<keyword evidence="1" id="KW-0812">Transmembrane</keyword>
<proteinExistence type="predicted"/>
<gene>
    <name evidence="2" type="ORF">ADU59_02070</name>
</gene>
<keyword evidence="1" id="KW-1133">Transmembrane helix</keyword>